<dbReference type="Proteomes" id="UP001375240">
    <property type="component" value="Unassembled WGS sequence"/>
</dbReference>
<dbReference type="AlphaFoldDB" id="A0AAV9UX31"/>
<dbReference type="GO" id="GO:0004252">
    <property type="term" value="F:serine-type endopeptidase activity"/>
    <property type="evidence" value="ECO:0007669"/>
    <property type="project" value="InterPro"/>
</dbReference>
<dbReference type="InterPro" id="IPR052064">
    <property type="entry name" value="Mito_IMP1_subunit"/>
</dbReference>
<feature type="compositionally biased region" description="Low complexity" evidence="8">
    <location>
        <begin position="57"/>
        <end position="67"/>
    </location>
</feature>
<feature type="region of interest" description="Disordered" evidence="8">
    <location>
        <begin position="36"/>
        <end position="78"/>
    </location>
</feature>
<dbReference type="InterPro" id="IPR019533">
    <property type="entry name" value="Peptidase_S26"/>
</dbReference>
<keyword evidence="2" id="KW-0999">Mitochondrion inner membrane</keyword>
<evidence type="ECO:0000256" key="5">
    <source>
        <dbReference type="ARBA" id="ARBA00023136"/>
    </source>
</evidence>
<evidence type="ECO:0000313" key="11">
    <source>
        <dbReference type="Proteomes" id="UP001375240"/>
    </source>
</evidence>
<dbReference type="InterPro" id="IPR000223">
    <property type="entry name" value="Pept_S26A_signal_pept_1"/>
</dbReference>
<keyword evidence="3" id="KW-0378">Hydrolase</keyword>
<dbReference type="InterPro" id="IPR019757">
    <property type="entry name" value="Pept_S26A_signal_pept_1_Lys-AS"/>
</dbReference>
<feature type="domain" description="Peptidase S26" evidence="9">
    <location>
        <begin position="186"/>
        <end position="224"/>
    </location>
</feature>
<sequence>MTAEDSALQQRTKPDDVLAILMLRLLHRRYGSLLRPRLRPPQSSSITSRAVRRNGTSTASSSSSSQSAPPPPDLPSWTNTPRWRRALISAIIGVKVIAFTHLIVSKVLIISQCEGASMLPTLPGTVSTVIVNNMYSRGRGVRVGDLITAHRPDDMDIMMLKRVIGMPGDYVVVDPMAAGLGEETMMVRVPEGHCWITGDNLPHSIDSRSYGPLPLALVMGKVIAQVSWREWTWFTGGPYSGVPPGG</sequence>
<organism evidence="10 11">
    <name type="scientific">Orbilia brochopaga</name>
    <dbReference type="NCBI Taxonomy" id="3140254"/>
    <lineage>
        <taxon>Eukaryota</taxon>
        <taxon>Fungi</taxon>
        <taxon>Dikarya</taxon>
        <taxon>Ascomycota</taxon>
        <taxon>Pezizomycotina</taxon>
        <taxon>Orbiliomycetes</taxon>
        <taxon>Orbiliales</taxon>
        <taxon>Orbiliaceae</taxon>
        <taxon>Orbilia</taxon>
    </lineage>
</organism>
<reference evidence="10 11" key="1">
    <citation type="submission" date="2019-10" db="EMBL/GenBank/DDBJ databases">
        <authorList>
            <person name="Palmer J.M."/>
        </authorList>
    </citation>
    <scope>NUCLEOTIDE SEQUENCE [LARGE SCALE GENOMIC DNA]</scope>
    <source>
        <strain evidence="10 11">TWF696</strain>
    </source>
</reference>
<protein>
    <recommendedName>
        <fullName evidence="9">Peptidase S26 domain-containing protein</fullName>
    </recommendedName>
</protein>
<evidence type="ECO:0000256" key="6">
    <source>
        <dbReference type="ARBA" id="ARBA00038445"/>
    </source>
</evidence>
<evidence type="ECO:0000259" key="9">
    <source>
        <dbReference type="Pfam" id="PF10502"/>
    </source>
</evidence>
<dbReference type="PANTHER" id="PTHR12383:SF16">
    <property type="entry name" value="MITOCHONDRIAL INNER MEMBRANE PROTEASE SUBUNIT 1"/>
    <property type="match status" value="1"/>
</dbReference>
<dbReference type="InterPro" id="IPR036286">
    <property type="entry name" value="LexA/Signal_pep-like_sf"/>
</dbReference>
<evidence type="ECO:0000256" key="3">
    <source>
        <dbReference type="ARBA" id="ARBA00022801"/>
    </source>
</evidence>
<dbReference type="SUPFAM" id="SSF51306">
    <property type="entry name" value="LexA/Signal peptidase"/>
    <property type="match status" value="1"/>
</dbReference>
<dbReference type="PROSITE" id="PS00760">
    <property type="entry name" value="SPASE_I_2"/>
    <property type="match status" value="1"/>
</dbReference>
<evidence type="ECO:0000256" key="8">
    <source>
        <dbReference type="SAM" id="MobiDB-lite"/>
    </source>
</evidence>
<comment type="subcellular location">
    <subcellularLocation>
        <location evidence="1">Mitochondrion inner membrane</location>
    </subcellularLocation>
</comment>
<dbReference type="PANTHER" id="PTHR12383">
    <property type="entry name" value="PROTEASE FAMILY S26 MITOCHONDRIAL INNER MEMBRANE PROTEASE-RELATED"/>
    <property type="match status" value="1"/>
</dbReference>
<name>A0AAV9UX31_9PEZI</name>
<feature type="domain" description="Peptidase S26" evidence="9">
    <location>
        <begin position="95"/>
        <end position="173"/>
    </location>
</feature>
<feature type="active site" evidence="7">
    <location>
        <position position="161"/>
    </location>
</feature>
<dbReference type="PRINTS" id="PR00727">
    <property type="entry name" value="LEADERPTASE"/>
</dbReference>
<evidence type="ECO:0000256" key="4">
    <source>
        <dbReference type="ARBA" id="ARBA00023128"/>
    </source>
</evidence>
<evidence type="ECO:0000256" key="1">
    <source>
        <dbReference type="ARBA" id="ARBA00004273"/>
    </source>
</evidence>
<evidence type="ECO:0000256" key="7">
    <source>
        <dbReference type="PIRSR" id="PIRSR600223-1"/>
    </source>
</evidence>
<dbReference type="EMBL" id="JAVHNQ010000004">
    <property type="protein sequence ID" value="KAK6350053.1"/>
    <property type="molecule type" value="Genomic_DNA"/>
</dbReference>
<dbReference type="Gene3D" id="2.10.109.10">
    <property type="entry name" value="Umud Fragment, subunit A"/>
    <property type="match status" value="1"/>
</dbReference>
<dbReference type="Pfam" id="PF10502">
    <property type="entry name" value="Peptidase_S26"/>
    <property type="match status" value="2"/>
</dbReference>
<accession>A0AAV9UX31</accession>
<feature type="active site" evidence="7">
    <location>
        <position position="117"/>
    </location>
</feature>
<proteinExistence type="inferred from homology"/>
<comment type="caution">
    <text evidence="10">The sequence shown here is derived from an EMBL/GenBank/DDBJ whole genome shotgun (WGS) entry which is preliminary data.</text>
</comment>
<dbReference type="GO" id="GO:0006627">
    <property type="term" value="P:protein processing involved in protein targeting to mitochondrion"/>
    <property type="evidence" value="ECO:0007669"/>
    <property type="project" value="TreeGrafter"/>
</dbReference>
<keyword evidence="4" id="KW-0496">Mitochondrion</keyword>
<keyword evidence="5" id="KW-0472">Membrane</keyword>
<dbReference type="GO" id="GO:0042720">
    <property type="term" value="C:mitochondrial inner membrane peptidase complex"/>
    <property type="evidence" value="ECO:0007669"/>
    <property type="project" value="TreeGrafter"/>
</dbReference>
<keyword evidence="11" id="KW-1185">Reference proteome</keyword>
<dbReference type="CDD" id="cd06530">
    <property type="entry name" value="S26_SPase_I"/>
    <property type="match status" value="1"/>
</dbReference>
<dbReference type="GO" id="GO:0006465">
    <property type="term" value="P:signal peptide processing"/>
    <property type="evidence" value="ECO:0007669"/>
    <property type="project" value="InterPro"/>
</dbReference>
<comment type="similarity">
    <text evidence="6">Belongs to the peptidase S26 family. IMP1 subfamily.</text>
</comment>
<evidence type="ECO:0000313" key="10">
    <source>
        <dbReference type="EMBL" id="KAK6350053.1"/>
    </source>
</evidence>
<evidence type="ECO:0000256" key="2">
    <source>
        <dbReference type="ARBA" id="ARBA00022792"/>
    </source>
</evidence>
<gene>
    <name evidence="10" type="ORF">TWF696_006302</name>
</gene>